<organism evidence="1 2">
    <name type="scientific">Planococcus shixiaomingii</name>
    <dbReference type="NCBI Taxonomy" id="3058393"/>
    <lineage>
        <taxon>Bacteria</taxon>
        <taxon>Bacillati</taxon>
        <taxon>Bacillota</taxon>
        <taxon>Bacilli</taxon>
        <taxon>Bacillales</taxon>
        <taxon>Caryophanaceae</taxon>
        <taxon>Planococcus</taxon>
    </lineage>
</organism>
<gene>
    <name evidence="1" type="ORF">QWY14_17265</name>
</gene>
<evidence type="ECO:0000313" key="1">
    <source>
        <dbReference type="EMBL" id="MDN7243542.1"/>
    </source>
</evidence>
<name>A0ABT8N6P2_9BACL</name>
<protein>
    <recommendedName>
        <fullName evidence="3">Aminoglycoside phosphotransferase domain-containing protein</fullName>
    </recommendedName>
</protein>
<sequence length="364" mass="40894">MNELKLEAALKHADVELKEYLGEGAWHRAWKVSKDANELVLRIPKEIAYRKPVPFDEEALRAEYGGTELYYQAVNKAVPGAAPAFYNFHVSQELSYTLELFGGQQIDLHTMTEETAFQTGKKIGEIYWKTEEIPHGLDGFGYLAWSRNRGLHGSNSGDATAALREESEEHLADYQALCNALPQFKDKKASEALRLAAELRNERFTTPLIANQDASPENILMNGDGVCLIDPYPLLYYPRGMAGNFVNLYETFFVALADTERYRKHRFSACAGKLKMVAKGFIAGYSAGDAQIVSEVRGEQLLQLLETAFSHYQLLSEELSEEATIRYGSKEEIEERLTFLCEELKSLAAFVIDSLLCSAARKFS</sequence>
<dbReference type="SUPFAM" id="SSF56112">
    <property type="entry name" value="Protein kinase-like (PK-like)"/>
    <property type="match status" value="1"/>
</dbReference>
<keyword evidence="2" id="KW-1185">Reference proteome</keyword>
<evidence type="ECO:0008006" key="3">
    <source>
        <dbReference type="Google" id="ProtNLM"/>
    </source>
</evidence>
<reference evidence="1 2" key="1">
    <citation type="submission" date="2023-06" db="EMBL/GenBank/DDBJ databases">
        <title>Novel species in genus Planococcus.</title>
        <authorList>
            <person name="Ning S."/>
        </authorList>
    </citation>
    <scope>NUCLEOTIDE SEQUENCE [LARGE SCALE GENOMIC DNA]</scope>
    <source>
        <strain evidence="1 2">N028</strain>
    </source>
</reference>
<evidence type="ECO:0000313" key="2">
    <source>
        <dbReference type="Proteomes" id="UP001172055"/>
    </source>
</evidence>
<dbReference type="RefSeq" id="WP_301724950.1">
    <property type="nucleotide sequence ID" value="NZ_JAUJWV010000004.1"/>
</dbReference>
<dbReference type="InterPro" id="IPR011009">
    <property type="entry name" value="Kinase-like_dom_sf"/>
</dbReference>
<accession>A0ABT8N6P2</accession>
<dbReference type="EMBL" id="JAUJWV010000004">
    <property type="protein sequence ID" value="MDN7243542.1"/>
    <property type="molecule type" value="Genomic_DNA"/>
</dbReference>
<dbReference type="Proteomes" id="UP001172055">
    <property type="component" value="Unassembled WGS sequence"/>
</dbReference>
<comment type="caution">
    <text evidence="1">The sequence shown here is derived from an EMBL/GenBank/DDBJ whole genome shotgun (WGS) entry which is preliminary data.</text>
</comment>
<proteinExistence type="predicted"/>